<dbReference type="InterPro" id="IPR001387">
    <property type="entry name" value="Cro/C1-type_HTH"/>
</dbReference>
<reference evidence="2 3" key="1">
    <citation type="submission" date="2020-08" db="EMBL/GenBank/DDBJ databases">
        <title>Genomic Encyclopedia of Type Strains, Phase III (KMG-III): the genomes of soil and plant-associated and newly described type strains.</title>
        <authorList>
            <person name="Whitman W."/>
        </authorList>
    </citation>
    <scope>NUCLEOTIDE SEQUENCE [LARGE SCALE GENOMIC DNA]</scope>
    <source>
        <strain evidence="2 3">CECT 3287</strain>
    </source>
</reference>
<gene>
    <name evidence="2" type="ORF">FHR83_006624</name>
</gene>
<evidence type="ECO:0000313" key="3">
    <source>
        <dbReference type="Proteomes" id="UP000590749"/>
    </source>
</evidence>
<dbReference type="Proteomes" id="UP000590749">
    <property type="component" value="Unassembled WGS sequence"/>
</dbReference>
<sequence length="85" mass="9361">MSDAKRRSHCITNDAPPRLHVNKALFEDALKAKGATTGDAQAQLLGTTRRNVDHYLAGRIEPKLTTARRIAARLGRDIDDLWPAA</sequence>
<keyword evidence="2" id="KW-0238">DNA-binding</keyword>
<dbReference type="SUPFAM" id="SSF47413">
    <property type="entry name" value="lambda repressor-like DNA-binding domains"/>
    <property type="match status" value="1"/>
</dbReference>
<dbReference type="InterPro" id="IPR010982">
    <property type="entry name" value="Lambda_DNA-bd_dom_sf"/>
</dbReference>
<protein>
    <submittedName>
        <fullName evidence="2">DNA-binding XRE family transcriptional regulator</fullName>
    </submittedName>
</protein>
<dbReference type="Pfam" id="PF01381">
    <property type="entry name" value="HTH_3"/>
    <property type="match status" value="1"/>
</dbReference>
<accession>A0A7W5FHR0</accession>
<dbReference type="GO" id="GO:0003677">
    <property type="term" value="F:DNA binding"/>
    <property type="evidence" value="ECO:0007669"/>
    <property type="project" value="UniProtKB-KW"/>
</dbReference>
<dbReference type="PROSITE" id="PS50943">
    <property type="entry name" value="HTH_CROC1"/>
    <property type="match status" value="1"/>
</dbReference>
<organism evidence="2 3">
    <name type="scientific">Actinoplanes campanulatus</name>
    <dbReference type="NCBI Taxonomy" id="113559"/>
    <lineage>
        <taxon>Bacteria</taxon>
        <taxon>Bacillati</taxon>
        <taxon>Actinomycetota</taxon>
        <taxon>Actinomycetes</taxon>
        <taxon>Micromonosporales</taxon>
        <taxon>Micromonosporaceae</taxon>
        <taxon>Actinoplanes</taxon>
    </lineage>
</organism>
<dbReference type="RefSeq" id="WP_183225009.1">
    <property type="nucleotide sequence ID" value="NZ_BMPW01000020.1"/>
</dbReference>
<evidence type="ECO:0000259" key="1">
    <source>
        <dbReference type="PROSITE" id="PS50943"/>
    </source>
</evidence>
<keyword evidence="3" id="KW-1185">Reference proteome</keyword>
<dbReference type="Gene3D" id="1.10.260.40">
    <property type="entry name" value="lambda repressor-like DNA-binding domains"/>
    <property type="match status" value="1"/>
</dbReference>
<dbReference type="AlphaFoldDB" id="A0A7W5FHR0"/>
<name>A0A7W5FHR0_9ACTN</name>
<dbReference type="EMBL" id="JACHXF010000017">
    <property type="protein sequence ID" value="MBB3098918.1"/>
    <property type="molecule type" value="Genomic_DNA"/>
</dbReference>
<comment type="caution">
    <text evidence="2">The sequence shown here is derived from an EMBL/GenBank/DDBJ whole genome shotgun (WGS) entry which is preliminary data.</text>
</comment>
<feature type="domain" description="HTH cro/C1-type" evidence="1">
    <location>
        <begin position="42"/>
        <end position="81"/>
    </location>
</feature>
<evidence type="ECO:0000313" key="2">
    <source>
        <dbReference type="EMBL" id="MBB3098918.1"/>
    </source>
</evidence>
<proteinExistence type="predicted"/>